<protein>
    <recommendedName>
        <fullName evidence="4">DUF3971 domain-containing protein</fullName>
    </recommendedName>
</protein>
<feature type="transmembrane region" description="Helical" evidence="1">
    <location>
        <begin position="78"/>
        <end position="100"/>
    </location>
</feature>
<sequence length="1169" mass="126857">MRESGHHRYIVRSEVVQSDLLAASVDGDNHQHMSEIRGEKLRFRKRDIVPLHALPSAQAEDPLIVHCPPPKRSLFRRFLRVLVGFAGLWLIVFMGVYAVVESGALDAALAQRARTVLNDALGEQFVAEIGATEVRFSNDMELSVEARDVTLHQTVGGQQVAVTQSVRFIIEPLALLGGRFSVREVVSEGINLDATVLPKGKPIDLSNWRVDQVPARLADAFGELDRLQGFISRGGLDRMRLGGLEIASTSASGRPLSISIDDIVLERGDDDSLSIFGAVSVNGQQTELTALTTNVGGRAEALTMRVADVRVTPFLLRRSSVGEARQGIDGSAELLLNARREDGSQTPAVSLAINMRKAGFYSDGQRQELTDAQLKLSYDFAKDTIELADSMARFEETVIPLSGGIIDLDRLPEGPSFGKGFGLDLVVTDGRANVPTAGETPFPFFLKGYGRYLVDENMLQLDTLDASTPGGNMRGKLQIRFGGTGPEIRFNGEVQDMRTSVVKQLWPYWIASKPRAWVLENLYGGIIPRGTIEVFIPQNRLSIDPKPVRLDANELKIGFDLEDARLNLTGDLPPLRDVYGRFDMVGERVDVDIRSAGSFFPSGRMVTLDRGKLVLQDAYEKPLMADLELDVSGAADAVAELVSFKPIEALRTVDFKADDFAGKVRGRAKIRLGLVADQQPPDPSWTAEVDLEDVDVSKPFDGRQISDVTGKLIVDADKAKLEAKARIDDVTMDVELTEPVRRGEGEVARERVVTATLDNATREKLVPGLGELVSGPMKIELRRLDETRQSVSVDLRSATLTIPWVGWAKGQGIGAMAKFELSKNGTQSLIEKFELDGEGFGAVGEMSADDKGLVAAKLSRVRLSPEDNVALTIRLSKGVYSVVANGSAFDARSLISTIQQPSGDVGNTKTSNTSLRIEGRFERVVGFGGEQLSGVSVVYSSGKGRLSGVDFSGVTGSGQALVAKLRQPDGRRELSVTTSDAGAVLRFLDTYKRLGGGLANLRLTETREGAWSGNLDLRNFQVQNEERLQSIVTTPTGADGRSLNSAVRSDIDVSSARFQRAFARLSVVDGTLSLENGIVRGEQIGATFQGIVRDQAGRIDLTGTFMPAYGLNRLFGELPVIGAILGNGRDRGLLGITFKLTGATTKPNLVINPLSIIAPGVFRQIFEFR</sequence>
<evidence type="ECO:0008006" key="4">
    <source>
        <dbReference type="Google" id="ProtNLM"/>
    </source>
</evidence>
<organism evidence="2 3">
    <name type="scientific">Rhizobium rhizophilum</name>
    <dbReference type="NCBI Taxonomy" id="1850373"/>
    <lineage>
        <taxon>Bacteria</taxon>
        <taxon>Pseudomonadati</taxon>
        <taxon>Pseudomonadota</taxon>
        <taxon>Alphaproteobacteria</taxon>
        <taxon>Hyphomicrobiales</taxon>
        <taxon>Rhizobiaceae</taxon>
        <taxon>Rhizobium/Agrobacterium group</taxon>
        <taxon>Rhizobium</taxon>
    </lineage>
</organism>
<keyword evidence="1" id="KW-1133">Transmembrane helix</keyword>
<dbReference type="EMBL" id="STGT01000006">
    <property type="protein sequence ID" value="THV11021.1"/>
    <property type="molecule type" value="Genomic_DNA"/>
</dbReference>
<gene>
    <name evidence="2" type="ORF">E9677_21955</name>
</gene>
<dbReference type="PANTHER" id="PTHR30441:SF8">
    <property type="entry name" value="DUF748 DOMAIN-CONTAINING PROTEIN"/>
    <property type="match status" value="1"/>
</dbReference>
<evidence type="ECO:0000256" key="1">
    <source>
        <dbReference type="SAM" id="Phobius"/>
    </source>
</evidence>
<keyword evidence="1" id="KW-0472">Membrane</keyword>
<evidence type="ECO:0000313" key="2">
    <source>
        <dbReference type="EMBL" id="THV11021.1"/>
    </source>
</evidence>
<dbReference type="InterPro" id="IPR052894">
    <property type="entry name" value="AsmA-related"/>
</dbReference>
<keyword evidence="1" id="KW-0812">Transmembrane</keyword>
<reference evidence="2 3" key="1">
    <citation type="submission" date="2019-04" db="EMBL/GenBank/DDBJ databases">
        <title>Genome sequence of strain 7209-2.</title>
        <authorList>
            <person name="Gao J."/>
            <person name="Sun J."/>
        </authorList>
    </citation>
    <scope>NUCLEOTIDE SEQUENCE [LARGE SCALE GENOMIC DNA]</scope>
    <source>
        <strain evidence="2 3">7209-2</strain>
    </source>
</reference>
<evidence type="ECO:0000313" key="3">
    <source>
        <dbReference type="Proteomes" id="UP000309667"/>
    </source>
</evidence>
<dbReference type="Proteomes" id="UP000309667">
    <property type="component" value="Unassembled WGS sequence"/>
</dbReference>
<comment type="caution">
    <text evidence="2">The sequence shown here is derived from an EMBL/GenBank/DDBJ whole genome shotgun (WGS) entry which is preliminary data.</text>
</comment>
<dbReference type="PANTHER" id="PTHR30441">
    <property type="entry name" value="DUF748 DOMAIN-CONTAINING PROTEIN"/>
    <property type="match status" value="1"/>
</dbReference>
<name>A0ABY2QP46_9HYPH</name>
<keyword evidence="3" id="KW-1185">Reference proteome</keyword>
<proteinExistence type="predicted"/>
<accession>A0ABY2QP46</accession>